<evidence type="ECO:0000259" key="8">
    <source>
        <dbReference type="PROSITE" id="PS50089"/>
    </source>
</evidence>
<dbReference type="eggNOG" id="ENOG502SMBX">
    <property type="taxonomic scope" value="Eukaryota"/>
</dbReference>
<evidence type="ECO:0000313" key="10">
    <source>
        <dbReference type="EMBL" id="EEY60611.1"/>
    </source>
</evidence>
<reference evidence="11" key="1">
    <citation type="journal article" date="2009" name="Nature">
        <title>Genome sequence and analysis of the Irish potato famine pathogen Phytophthora infestans.</title>
        <authorList>
            <consortium name="The Broad Institute Genome Sequencing Platform"/>
            <person name="Haas B.J."/>
            <person name="Kamoun S."/>
            <person name="Zody M.C."/>
            <person name="Jiang R.H."/>
            <person name="Handsaker R.E."/>
            <person name="Cano L.M."/>
            <person name="Grabherr M."/>
            <person name="Kodira C.D."/>
            <person name="Raffaele S."/>
            <person name="Torto-Alalibo T."/>
            <person name="Bozkurt T.O."/>
            <person name="Ah-Fong A.M."/>
            <person name="Alvarado L."/>
            <person name="Anderson V.L."/>
            <person name="Armstrong M.R."/>
            <person name="Avrova A."/>
            <person name="Baxter L."/>
            <person name="Beynon J."/>
            <person name="Boevink P.C."/>
            <person name="Bollmann S.R."/>
            <person name="Bos J.I."/>
            <person name="Bulone V."/>
            <person name="Cai G."/>
            <person name="Cakir C."/>
            <person name="Carrington J.C."/>
            <person name="Chawner M."/>
            <person name="Conti L."/>
            <person name="Costanzo S."/>
            <person name="Ewan R."/>
            <person name="Fahlgren N."/>
            <person name="Fischbach M.A."/>
            <person name="Fugelstad J."/>
            <person name="Gilroy E.M."/>
            <person name="Gnerre S."/>
            <person name="Green P.J."/>
            <person name="Grenville-Briggs L.J."/>
            <person name="Griffith J."/>
            <person name="Grunwald N.J."/>
            <person name="Horn K."/>
            <person name="Horner N.R."/>
            <person name="Hu C.H."/>
            <person name="Huitema E."/>
            <person name="Jeong D.H."/>
            <person name="Jones A.M."/>
            <person name="Jones J.D."/>
            <person name="Jones R.W."/>
            <person name="Karlsson E.K."/>
            <person name="Kunjeti S.G."/>
            <person name="Lamour K."/>
            <person name="Liu Z."/>
            <person name="Ma L."/>
            <person name="Maclean D."/>
            <person name="Chibucos M.C."/>
            <person name="McDonald H."/>
            <person name="McWalters J."/>
            <person name="Meijer H.J."/>
            <person name="Morgan W."/>
            <person name="Morris P.F."/>
            <person name="Munro C.A."/>
            <person name="O'Neill K."/>
            <person name="Ospina-Giraldo M."/>
            <person name="Pinzon A."/>
            <person name="Pritchard L."/>
            <person name="Ramsahoye B."/>
            <person name="Ren Q."/>
            <person name="Restrepo S."/>
            <person name="Roy S."/>
            <person name="Sadanandom A."/>
            <person name="Savidor A."/>
            <person name="Schornack S."/>
            <person name="Schwartz D.C."/>
            <person name="Schumann U.D."/>
            <person name="Schwessinger B."/>
            <person name="Seyer L."/>
            <person name="Sharpe T."/>
            <person name="Silvar C."/>
            <person name="Song J."/>
            <person name="Studholme D.J."/>
            <person name="Sykes S."/>
            <person name="Thines M."/>
            <person name="van de Vondervoort P.J."/>
            <person name="Phuntumart V."/>
            <person name="Wawra S."/>
            <person name="Weide R."/>
            <person name="Win J."/>
            <person name="Young C."/>
            <person name="Zhou S."/>
            <person name="Fry W."/>
            <person name="Meyers B.C."/>
            <person name="van West P."/>
            <person name="Ristaino J."/>
            <person name="Govers F."/>
            <person name="Birch P.R."/>
            <person name="Whisson S.C."/>
            <person name="Judelson H.S."/>
            <person name="Nusbaum C."/>
        </authorList>
    </citation>
    <scope>NUCLEOTIDE SEQUENCE [LARGE SCALE GENOMIC DNA]</scope>
    <source>
        <strain evidence="11">T30-4</strain>
    </source>
</reference>
<evidence type="ECO:0000259" key="9">
    <source>
        <dbReference type="PROSITE" id="PS51873"/>
    </source>
</evidence>
<dbReference type="PROSITE" id="PS51873">
    <property type="entry name" value="TRIAD"/>
    <property type="match status" value="1"/>
</dbReference>
<dbReference type="VEuPathDB" id="FungiDB:PITG_13337"/>
<evidence type="ECO:0000256" key="6">
    <source>
        <dbReference type="ARBA" id="ARBA00022833"/>
    </source>
</evidence>
<dbReference type="Pfam" id="PF26200">
    <property type="entry name" value="Rcat_RNF216"/>
    <property type="match status" value="1"/>
</dbReference>
<dbReference type="GO" id="GO:0016740">
    <property type="term" value="F:transferase activity"/>
    <property type="evidence" value="ECO:0007669"/>
    <property type="project" value="UniProtKB-KW"/>
</dbReference>
<dbReference type="RefSeq" id="XP_002899984.1">
    <property type="nucleotide sequence ID" value="XM_002899938.1"/>
</dbReference>
<organism evidence="10 11">
    <name type="scientific">Phytophthora infestans (strain T30-4)</name>
    <name type="common">Potato late blight agent</name>
    <dbReference type="NCBI Taxonomy" id="403677"/>
    <lineage>
        <taxon>Eukaryota</taxon>
        <taxon>Sar</taxon>
        <taxon>Stramenopiles</taxon>
        <taxon>Oomycota</taxon>
        <taxon>Peronosporomycetes</taxon>
        <taxon>Peronosporales</taxon>
        <taxon>Peronosporaceae</taxon>
        <taxon>Phytophthora</taxon>
    </lineage>
</organism>
<evidence type="ECO:0000256" key="4">
    <source>
        <dbReference type="ARBA" id="ARBA00022771"/>
    </source>
</evidence>
<dbReference type="KEGG" id="pif:PITG_13337"/>
<evidence type="ECO:0008006" key="12">
    <source>
        <dbReference type="Google" id="ProtNLM"/>
    </source>
</evidence>
<keyword evidence="11" id="KW-1185">Reference proteome</keyword>
<evidence type="ECO:0000256" key="1">
    <source>
        <dbReference type="ARBA" id="ARBA00022679"/>
    </source>
</evidence>
<keyword evidence="4 7" id="KW-0863">Zinc-finger</keyword>
<evidence type="ECO:0000256" key="5">
    <source>
        <dbReference type="ARBA" id="ARBA00022786"/>
    </source>
</evidence>
<proteinExistence type="predicted"/>
<feature type="domain" description="RING-type" evidence="8">
    <location>
        <begin position="22"/>
        <end position="81"/>
    </location>
</feature>
<dbReference type="PROSITE" id="PS50089">
    <property type="entry name" value="ZF_RING_2"/>
    <property type="match status" value="1"/>
</dbReference>
<sequence length="464" mass="54719">MAPNAVQDTRNEICTDTGSVTCQICLEELMSEDQTTINIVTHFCSKTCPAVFCTPCLEKLLLLAKEVPYTGALPKIRCPICLVSVNRQQWVRCLDPKAATAKSLIQRYTRLCEASCNFTYFANDVALTLRPCEKARIPELRRVVRRFCHHTKTTTARDVIRYVADNFAASKTNCIVHKILPRILDQERRATLLLTYHSIHRRVVTRCCGFFACFNCKRTMYDESTPCECEEEDKEMISDEDVIECRSCRVMIVKVDGCNSVWCVCGFSMSWTDEQRIKKLHQRKLLPVDPFDMTVYNHWSSWHYTFQSVVGESYWELRQSAILHSLNNSHPVFRETLRHLVWRRQFRRLITDAVLALRHRFMLRWYPAITESLRTLVWRRRRRRFHRMLLDEYRTTFVARTARHEAEKLKPVLLRLVWYCRFRNQVLGSLRRRFYCLSKGWGNLTEEQMELDEDQLAMLSIGLN</sequence>
<dbReference type="GO" id="GO:0008270">
    <property type="term" value="F:zinc ion binding"/>
    <property type="evidence" value="ECO:0007669"/>
    <property type="project" value="UniProtKB-KW"/>
</dbReference>
<protein>
    <recommendedName>
        <fullName evidence="12">RING-type domain-containing protein</fullName>
    </recommendedName>
</protein>
<gene>
    <name evidence="10" type="ORF">PITG_13337</name>
</gene>
<dbReference type="OrthoDB" id="78940at2759"/>
<name>D0NLR4_PHYIT</name>
<evidence type="ECO:0000256" key="3">
    <source>
        <dbReference type="ARBA" id="ARBA00022737"/>
    </source>
</evidence>
<keyword evidence="2" id="KW-0479">Metal-binding</keyword>
<keyword evidence="1" id="KW-0808">Transferase</keyword>
<keyword evidence="5" id="KW-0833">Ubl conjugation pathway</keyword>
<dbReference type="OMA" id="DKEMISD"/>
<evidence type="ECO:0000313" key="11">
    <source>
        <dbReference type="Proteomes" id="UP000006643"/>
    </source>
</evidence>
<dbReference type="SUPFAM" id="SSF57850">
    <property type="entry name" value="RING/U-box"/>
    <property type="match status" value="1"/>
</dbReference>
<dbReference type="Proteomes" id="UP000006643">
    <property type="component" value="Unassembled WGS sequence"/>
</dbReference>
<keyword evidence="6" id="KW-0862">Zinc</keyword>
<dbReference type="AlphaFoldDB" id="D0NLR4"/>
<dbReference type="EMBL" id="DS028145">
    <property type="protein sequence ID" value="EEY60611.1"/>
    <property type="molecule type" value="Genomic_DNA"/>
</dbReference>
<keyword evidence="3" id="KW-0677">Repeat</keyword>
<dbReference type="InterPro" id="IPR001841">
    <property type="entry name" value="Znf_RING"/>
</dbReference>
<evidence type="ECO:0000256" key="7">
    <source>
        <dbReference type="PROSITE-ProRule" id="PRU00175"/>
    </source>
</evidence>
<accession>D0NLR4</accession>
<feature type="domain" description="RING-type" evidence="9">
    <location>
        <begin position="18"/>
        <end position="292"/>
    </location>
</feature>
<evidence type="ECO:0000256" key="2">
    <source>
        <dbReference type="ARBA" id="ARBA00022723"/>
    </source>
</evidence>
<dbReference type="InParanoid" id="D0NLR4"/>
<dbReference type="InterPro" id="IPR044066">
    <property type="entry name" value="TRIAD_supradom"/>
</dbReference>
<dbReference type="HOGENOM" id="CLU_028787_0_0_1"/>
<dbReference type="GeneID" id="9474471"/>